<reference evidence="2 3" key="1">
    <citation type="submission" date="2024-09" db="EMBL/GenBank/DDBJ databases">
        <authorList>
            <person name="Sun Q."/>
            <person name="Mori K."/>
        </authorList>
    </citation>
    <scope>NUCLEOTIDE SEQUENCE [LARGE SCALE GENOMIC DNA]</scope>
    <source>
        <strain evidence="2 3">CCM 8543</strain>
    </source>
</reference>
<dbReference type="SUPFAM" id="SSF53271">
    <property type="entry name" value="PRTase-like"/>
    <property type="match status" value="1"/>
</dbReference>
<keyword evidence="3" id="KW-1185">Reference proteome</keyword>
<dbReference type="InterPro" id="IPR000836">
    <property type="entry name" value="PRTase_dom"/>
</dbReference>
<feature type="domain" description="Phosphoribosyltransferase" evidence="1">
    <location>
        <begin position="20"/>
        <end position="186"/>
    </location>
</feature>
<dbReference type="Pfam" id="PF00156">
    <property type="entry name" value="Pribosyltran"/>
    <property type="match status" value="1"/>
</dbReference>
<dbReference type="Gene3D" id="3.30.1310.20">
    <property type="entry name" value="PRTase-like"/>
    <property type="match status" value="1"/>
</dbReference>
<dbReference type="Proteomes" id="UP001589755">
    <property type="component" value="Unassembled WGS sequence"/>
</dbReference>
<name>A0ABV6D6G3_9HYPH</name>
<dbReference type="InterPro" id="IPR029057">
    <property type="entry name" value="PRTase-like"/>
</dbReference>
<protein>
    <submittedName>
        <fullName evidence="2">Phosphoribosyltransferase</fullName>
    </submittedName>
</protein>
<sequence length="223" mass="24158">MFGRTPEFHDRAEAGRRLGDALEHLRGQAPVVLALPRGGVPVAFEVARVLRAPLDLVMVRKLGAPGQPEFGIGAVVNGDDPQLVLNDEAMEMVNPPPGYVEAEMQRQLLEIDRRRRSYLAGRAPIPLAGRTTILVDDGIATGGTVRAALKALRLAGAGRVVLAVPVAAPDTLKVLQREADEVICLAAPESFRAVGLHYENFDQTEDAQVVRLLDEARQWLPRA</sequence>
<dbReference type="CDD" id="cd06223">
    <property type="entry name" value="PRTases_typeI"/>
    <property type="match status" value="1"/>
</dbReference>
<dbReference type="RefSeq" id="WP_261521471.1">
    <property type="nucleotide sequence ID" value="NZ_JAODNW010000018.1"/>
</dbReference>
<keyword evidence="2" id="KW-0328">Glycosyltransferase</keyword>
<evidence type="ECO:0000259" key="1">
    <source>
        <dbReference type="Pfam" id="PF00156"/>
    </source>
</evidence>
<dbReference type="EMBL" id="JBHLXD010000009">
    <property type="protein sequence ID" value="MFC0208224.1"/>
    <property type="molecule type" value="Genomic_DNA"/>
</dbReference>
<gene>
    <name evidence="2" type="ORF">ACFFJ2_07405</name>
</gene>
<organism evidence="2 3">
    <name type="scientific">Chelativorans intermedius</name>
    <dbReference type="NCBI Taxonomy" id="515947"/>
    <lineage>
        <taxon>Bacteria</taxon>
        <taxon>Pseudomonadati</taxon>
        <taxon>Pseudomonadota</taxon>
        <taxon>Alphaproteobacteria</taxon>
        <taxon>Hyphomicrobiales</taxon>
        <taxon>Phyllobacteriaceae</taxon>
        <taxon>Chelativorans</taxon>
    </lineage>
</organism>
<dbReference type="Gene3D" id="3.40.50.2020">
    <property type="match status" value="1"/>
</dbReference>
<evidence type="ECO:0000313" key="2">
    <source>
        <dbReference type="EMBL" id="MFC0208224.1"/>
    </source>
</evidence>
<dbReference type="GO" id="GO:0016757">
    <property type="term" value="F:glycosyltransferase activity"/>
    <property type="evidence" value="ECO:0007669"/>
    <property type="project" value="UniProtKB-KW"/>
</dbReference>
<accession>A0ABV6D6G3</accession>
<proteinExistence type="predicted"/>
<evidence type="ECO:0000313" key="3">
    <source>
        <dbReference type="Proteomes" id="UP001589755"/>
    </source>
</evidence>
<comment type="caution">
    <text evidence="2">The sequence shown here is derived from an EMBL/GenBank/DDBJ whole genome shotgun (WGS) entry which is preliminary data.</text>
</comment>
<keyword evidence="2" id="KW-0808">Transferase</keyword>